<accession>A0A934PS42</accession>
<comment type="caution">
    <text evidence="2">The sequence shown here is derived from an EMBL/GenBank/DDBJ whole genome shotgun (WGS) entry which is preliminary data.</text>
</comment>
<keyword evidence="3" id="KW-1185">Reference proteome</keyword>
<name>A0A934PS42_9SPHI</name>
<evidence type="ECO:0000259" key="1">
    <source>
        <dbReference type="Pfam" id="PF13439"/>
    </source>
</evidence>
<gene>
    <name evidence="2" type="ORF">I5M19_02675</name>
</gene>
<feature type="domain" description="Glycosyltransferase subfamily 4-like N-terminal" evidence="1">
    <location>
        <begin position="68"/>
        <end position="176"/>
    </location>
</feature>
<protein>
    <submittedName>
        <fullName evidence="2">Glycosyltransferase</fullName>
    </submittedName>
</protein>
<dbReference type="InterPro" id="IPR028098">
    <property type="entry name" value="Glyco_trans_4-like_N"/>
</dbReference>
<dbReference type="AlphaFoldDB" id="A0A934PS42"/>
<sequence length="411" mass="46847">MHRIRTSLPYFKNFGWESEVVMIKPEYTDITTDELLLKSIPADIKIHKVKAFNKKWTSKIGLGSVALRSLWFYFRYVNQLLKSNRFDLIYFSTTQFPVCILGSYWKQRFKIPYVIDMQDPWHSDYYNSKPKSQQPSKYWFSYRLNKYLEPIAIKSADGLISVSEHYIKDLKTRYPIISSIPSAVITFGSIESDSIISTENSNKFTNILHPDSKNIVYIGRGGSDMHKALIPVFKAFKKGLIENPAVFTSIKLFFIGTSYAPPGKGSKTIAPLADDFGITDHVIEITDRLPYYHALATLQMADAVLITGSDDPKYTASKIYPYMVSGKPLLAVFGIKSVANTVLREYGAKYLYHFDGNEDVTDYIYDFLANAALGNLPTPNYNTEVLGKYDAKNMSRLQCELFEQVLSNQPL</sequence>
<reference evidence="2" key="1">
    <citation type="submission" date="2020-12" db="EMBL/GenBank/DDBJ databases">
        <title>Bacterial novel species Mucilaginibacter sp. SD-g isolated from soil.</title>
        <authorList>
            <person name="Jung H.-Y."/>
        </authorList>
    </citation>
    <scope>NUCLEOTIDE SEQUENCE</scope>
    <source>
        <strain evidence="2">SD-g</strain>
    </source>
</reference>
<evidence type="ECO:0000313" key="3">
    <source>
        <dbReference type="Proteomes" id="UP000613193"/>
    </source>
</evidence>
<proteinExistence type="predicted"/>
<dbReference type="EMBL" id="JAEHFW010000001">
    <property type="protein sequence ID" value="MBK0378191.1"/>
    <property type="molecule type" value="Genomic_DNA"/>
</dbReference>
<dbReference type="GO" id="GO:0016757">
    <property type="term" value="F:glycosyltransferase activity"/>
    <property type="evidence" value="ECO:0007669"/>
    <property type="project" value="UniProtKB-ARBA"/>
</dbReference>
<dbReference type="Pfam" id="PF13439">
    <property type="entry name" value="Glyco_transf_4"/>
    <property type="match status" value="1"/>
</dbReference>
<organism evidence="2 3">
    <name type="scientific">Mucilaginibacter segetis</name>
    <dbReference type="NCBI Taxonomy" id="2793071"/>
    <lineage>
        <taxon>Bacteria</taxon>
        <taxon>Pseudomonadati</taxon>
        <taxon>Bacteroidota</taxon>
        <taxon>Sphingobacteriia</taxon>
        <taxon>Sphingobacteriales</taxon>
        <taxon>Sphingobacteriaceae</taxon>
        <taxon>Mucilaginibacter</taxon>
    </lineage>
</organism>
<dbReference type="SUPFAM" id="SSF53756">
    <property type="entry name" value="UDP-Glycosyltransferase/glycogen phosphorylase"/>
    <property type="match status" value="1"/>
</dbReference>
<evidence type="ECO:0000313" key="2">
    <source>
        <dbReference type="EMBL" id="MBK0378191.1"/>
    </source>
</evidence>
<dbReference type="Proteomes" id="UP000613193">
    <property type="component" value="Unassembled WGS sequence"/>
</dbReference>
<dbReference type="Gene3D" id="3.40.50.2000">
    <property type="entry name" value="Glycogen Phosphorylase B"/>
    <property type="match status" value="1"/>
</dbReference>